<proteinExistence type="predicted"/>
<keyword evidence="2" id="KW-1185">Reference proteome</keyword>
<name>A0ACB7TI85_HYAAI</name>
<evidence type="ECO:0000313" key="2">
    <source>
        <dbReference type="Proteomes" id="UP000821845"/>
    </source>
</evidence>
<dbReference type="Proteomes" id="UP000821845">
    <property type="component" value="Chromosome 1"/>
</dbReference>
<reference evidence="1" key="1">
    <citation type="submission" date="2020-05" db="EMBL/GenBank/DDBJ databases">
        <title>Large-scale comparative analyses of tick genomes elucidate their genetic diversity and vector capacities.</title>
        <authorList>
            <person name="Jia N."/>
            <person name="Wang J."/>
            <person name="Shi W."/>
            <person name="Du L."/>
            <person name="Sun Y."/>
            <person name="Zhan W."/>
            <person name="Jiang J."/>
            <person name="Wang Q."/>
            <person name="Zhang B."/>
            <person name="Ji P."/>
            <person name="Sakyi L.B."/>
            <person name="Cui X."/>
            <person name="Yuan T."/>
            <person name="Jiang B."/>
            <person name="Yang W."/>
            <person name="Lam T.T.-Y."/>
            <person name="Chang Q."/>
            <person name="Ding S."/>
            <person name="Wang X."/>
            <person name="Zhu J."/>
            <person name="Ruan X."/>
            <person name="Zhao L."/>
            <person name="Wei J."/>
            <person name="Que T."/>
            <person name="Du C."/>
            <person name="Cheng J."/>
            <person name="Dai P."/>
            <person name="Han X."/>
            <person name="Huang E."/>
            <person name="Gao Y."/>
            <person name="Liu J."/>
            <person name="Shao H."/>
            <person name="Ye R."/>
            <person name="Li L."/>
            <person name="Wei W."/>
            <person name="Wang X."/>
            <person name="Wang C."/>
            <person name="Yang T."/>
            <person name="Huo Q."/>
            <person name="Li W."/>
            <person name="Guo W."/>
            <person name="Chen H."/>
            <person name="Zhou L."/>
            <person name="Ni X."/>
            <person name="Tian J."/>
            <person name="Zhou Y."/>
            <person name="Sheng Y."/>
            <person name="Liu T."/>
            <person name="Pan Y."/>
            <person name="Xia L."/>
            <person name="Li J."/>
            <person name="Zhao F."/>
            <person name="Cao W."/>
        </authorList>
    </citation>
    <scope>NUCLEOTIDE SEQUENCE</scope>
    <source>
        <strain evidence="1">Hyas-2018</strain>
    </source>
</reference>
<evidence type="ECO:0000313" key="1">
    <source>
        <dbReference type="EMBL" id="KAH6946673.1"/>
    </source>
</evidence>
<accession>A0ACB7TI85</accession>
<dbReference type="EMBL" id="CM023481">
    <property type="protein sequence ID" value="KAH6946673.1"/>
    <property type="molecule type" value="Genomic_DNA"/>
</dbReference>
<gene>
    <name evidence="1" type="ORF">HPB50_014512</name>
</gene>
<protein>
    <submittedName>
        <fullName evidence="1">Uncharacterized protein</fullName>
    </submittedName>
</protein>
<sequence>MVGRWWKPLISTTKVALRKPLGKAGLSFEELTTVLSEVEEFVKSRHPTYVELYSGEPAALTPADLRGRTMLLQGINDVPLYFA</sequence>
<comment type="caution">
    <text evidence="1">The sequence shown here is derived from an EMBL/GenBank/DDBJ whole genome shotgun (WGS) entry which is preliminary data.</text>
</comment>
<organism evidence="1 2">
    <name type="scientific">Hyalomma asiaticum</name>
    <name type="common">Tick</name>
    <dbReference type="NCBI Taxonomy" id="266040"/>
    <lineage>
        <taxon>Eukaryota</taxon>
        <taxon>Metazoa</taxon>
        <taxon>Ecdysozoa</taxon>
        <taxon>Arthropoda</taxon>
        <taxon>Chelicerata</taxon>
        <taxon>Arachnida</taxon>
        <taxon>Acari</taxon>
        <taxon>Parasitiformes</taxon>
        <taxon>Ixodida</taxon>
        <taxon>Ixodoidea</taxon>
        <taxon>Ixodidae</taxon>
        <taxon>Hyalomminae</taxon>
        <taxon>Hyalomma</taxon>
    </lineage>
</organism>